<dbReference type="AlphaFoldDB" id="A0A921FWS6"/>
<sequence length="250" mass="29404">MGLFINKNGHPDVFKTDAESLGKNQEHFKIDPIAEWMKEQREANHSVSHQFNIMEMLLKQQKSTQSNQLKSIRNRLNEIKESDFRHEQFEKDVMKSLAKVETKNRVLHRTLTHEQILNREFVAKVNDVSQSNQEIADRFETLTSSYEEISAKINEQLDYQKVLSKQLLEQEELQKDVSSRLDKQEGLLEKVIRQLDYLRSVLYERTNFLSERIEGSFSMTSSYISKLLTGSDQVSFMLNQKQEEKEKNVD</sequence>
<comment type="caution">
    <text evidence="1">The sequence shown here is derived from an EMBL/GenBank/DDBJ whole genome shotgun (WGS) entry which is preliminary data.</text>
</comment>
<protein>
    <submittedName>
        <fullName evidence="1">Uncharacterized protein</fullName>
    </submittedName>
</protein>
<accession>A0A921FWS6</accession>
<name>A0A921FWS6_SPOPS</name>
<proteinExistence type="predicted"/>
<evidence type="ECO:0000313" key="1">
    <source>
        <dbReference type="EMBL" id="HJF30469.1"/>
    </source>
</evidence>
<organism evidence="1 2">
    <name type="scientific">Sporosarcina psychrophila</name>
    <name type="common">Bacillus psychrophilus</name>
    <dbReference type="NCBI Taxonomy" id="1476"/>
    <lineage>
        <taxon>Bacteria</taxon>
        <taxon>Bacillati</taxon>
        <taxon>Bacillota</taxon>
        <taxon>Bacilli</taxon>
        <taxon>Bacillales</taxon>
        <taxon>Caryophanaceae</taxon>
        <taxon>Sporosarcina</taxon>
    </lineage>
</organism>
<reference evidence="1" key="1">
    <citation type="journal article" date="2021" name="PeerJ">
        <title>Extensive microbial diversity within the chicken gut microbiome revealed by metagenomics and culture.</title>
        <authorList>
            <person name="Gilroy R."/>
            <person name="Ravi A."/>
            <person name="Getino M."/>
            <person name="Pursley I."/>
            <person name="Horton D.L."/>
            <person name="Alikhan N.F."/>
            <person name="Baker D."/>
            <person name="Gharbi K."/>
            <person name="Hall N."/>
            <person name="Watson M."/>
            <person name="Adriaenssens E.M."/>
            <person name="Foster-Nyarko E."/>
            <person name="Jarju S."/>
            <person name="Secka A."/>
            <person name="Antonio M."/>
            <person name="Oren A."/>
            <person name="Chaudhuri R.R."/>
            <person name="La Ragione R."/>
            <person name="Hildebrand F."/>
            <person name="Pallen M.J."/>
        </authorList>
    </citation>
    <scope>NUCLEOTIDE SEQUENCE</scope>
    <source>
        <strain evidence="1">CHK171-7178</strain>
    </source>
</reference>
<dbReference type="EMBL" id="DYWT01000025">
    <property type="protein sequence ID" value="HJF30469.1"/>
    <property type="molecule type" value="Genomic_DNA"/>
</dbReference>
<reference evidence="1" key="2">
    <citation type="submission" date="2021-09" db="EMBL/GenBank/DDBJ databases">
        <authorList>
            <person name="Gilroy R."/>
        </authorList>
    </citation>
    <scope>NUCLEOTIDE SEQUENCE</scope>
    <source>
        <strain evidence="1">CHK171-7178</strain>
    </source>
</reference>
<dbReference type="Proteomes" id="UP000698173">
    <property type="component" value="Unassembled WGS sequence"/>
</dbReference>
<gene>
    <name evidence="1" type="ORF">K8V56_01665</name>
</gene>
<evidence type="ECO:0000313" key="2">
    <source>
        <dbReference type="Proteomes" id="UP000698173"/>
    </source>
</evidence>